<evidence type="ECO:0000256" key="1">
    <source>
        <dbReference type="SAM" id="Coils"/>
    </source>
</evidence>
<organism evidence="2 3">
    <name type="scientific">Bowmanella denitrificans</name>
    <dbReference type="NCBI Taxonomy" id="366582"/>
    <lineage>
        <taxon>Bacteria</taxon>
        <taxon>Pseudomonadati</taxon>
        <taxon>Pseudomonadota</taxon>
        <taxon>Gammaproteobacteria</taxon>
        <taxon>Alteromonadales</taxon>
        <taxon>Alteromonadaceae</taxon>
        <taxon>Bowmanella</taxon>
    </lineage>
</organism>
<dbReference type="Pfam" id="PF10973">
    <property type="entry name" value="DUF2799"/>
    <property type="match status" value="1"/>
</dbReference>
<proteinExistence type="predicted"/>
<dbReference type="Proteomes" id="UP001501757">
    <property type="component" value="Unassembled WGS sequence"/>
</dbReference>
<gene>
    <name evidence="2" type="ORF">GCM10009092_14390</name>
</gene>
<dbReference type="InterPro" id="IPR021242">
    <property type="entry name" value="DUF2799"/>
</dbReference>
<sequence>MVADWYAMGLTDGSRGKALSEFRDYQADCAKHQLSSDFGQYQEGHKKGVVQYCVYPNGVTLGRSGNSFNPLCEDAGFADFHQGYFLGQQLNQAEERLANLKRDQQQVEDKQQSLEKELADNKDRIVDDTSSKAEREELLRDNDRLRRELRRLAAELRSLQYQAQATQDEIDSRLAELQL</sequence>
<comment type="caution">
    <text evidence="2">The sequence shown here is derived from an EMBL/GenBank/DDBJ whole genome shotgun (WGS) entry which is preliminary data.</text>
</comment>
<dbReference type="EMBL" id="BAAAEI010000006">
    <property type="protein sequence ID" value="GAA0351136.1"/>
    <property type="molecule type" value="Genomic_DNA"/>
</dbReference>
<protein>
    <recommendedName>
        <fullName evidence="4">DUF2799 domain-containing protein</fullName>
    </recommendedName>
</protein>
<accession>A0ABN0WZH2</accession>
<keyword evidence="3" id="KW-1185">Reference proteome</keyword>
<evidence type="ECO:0000313" key="3">
    <source>
        <dbReference type="Proteomes" id="UP001501757"/>
    </source>
</evidence>
<evidence type="ECO:0000313" key="2">
    <source>
        <dbReference type="EMBL" id="GAA0351136.1"/>
    </source>
</evidence>
<evidence type="ECO:0008006" key="4">
    <source>
        <dbReference type="Google" id="ProtNLM"/>
    </source>
</evidence>
<keyword evidence="1" id="KW-0175">Coiled coil</keyword>
<name>A0ABN0WZH2_9ALTE</name>
<reference evidence="2 3" key="1">
    <citation type="journal article" date="2019" name="Int. J. Syst. Evol. Microbiol.">
        <title>The Global Catalogue of Microorganisms (GCM) 10K type strain sequencing project: providing services to taxonomists for standard genome sequencing and annotation.</title>
        <authorList>
            <consortium name="The Broad Institute Genomics Platform"/>
            <consortium name="The Broad Institute Genome Sequencing Center for Infectious Disease"/>
            <person name="Wu L."/>
            <person name="Ma J."/>
        </authorList>
    </citation>
    <scope>NUCLEOTIDE SEQUENCE [LARGE SCALE GENOMIC DNA]</scope>
    <source>
        <strain evidence="2 3">JCM 13378</strain>
    </source>
</reference>
<feature type="coiled-coil region" evidence="1">
    <location>
        <begin position="90"/>
        <end position="169"/>
    </location>
</feature>